<name>A0ABV8U210_9ACTN</name>
<dbReference type="Proteomes" id="UP001595823">
    <property type="component" value="Unassembled WGS sequence"/>
</dbReference>
<dbReference type="RefSeq" id="WP_380622414.1">
    <property type="nucleotide sequence ID" value="NZ_JBHSDK010000021.1"/>
</dbReference>
<accession>A0ABV8U210</accession>
<dbReference type="Pfam" id="PF03330">
    <property type="entry name" value="DPBB_1"/>
    <property type="match status" value="1"/>
</dbReference>
<dbReference type="Gene3D" id="2.40.40.10">
    <property type="entry name" value="RlpA-like domain"/>
    <property type="match status" value="1"/>
</dbReference>
<feature type="domain" description="RlpA-like protein double-psi beta-barrel" evidence="1">
    <location>
        <begin position="42"/>
        <end position="125"/>
    </location>
</feature>
<dbReference type="InterPro" id="IPR036908">
    <property type="entry name" value="RlpA-like_sf"/>
</dbReference>
<evidence type="ECO:0000313" key="2">
    <source>
        <dbReference type="EMBL" id="MFC4336455.1"/>
    </source>
</evidence>
<evidence type="ECO:0000313" key="3">
    <source>
        <dbReference type="Proteomes" id="UP001595823"/>
    </source>
</evidence>
<dbReference type="EMBL" id="JBHSDK010000021">
    <property type="protein sequence ID" value="MFC4336455.1"/>
    <property type="molecule type" value="Genomic_DNA"/>
</dbReference>
<proteinExistence type="predicted"/>
<gene>
    <name evidence="2" type="ORF">ACFPET_14725</name>
</gene>
<reference evidence="3" key="1">
    <citation type="journal article" date="2019" name="Int. J. Syst. Evol. Microbiol.">
        <title>The Global Catalogue of Microorganisms (GCM) 10K type strain sequencing project: providing services to taxonomists for standard genome sequencing and annotation.</title>
        <authorList>
            <consortium name="The Broad Institute Genomics Platform"/>
            <consortium name="The Broad Institute Genome Sequencing Center for Infectious Disease"/>
            <person name="Wu L."/>
            <person name="Ma J."/>
        </authorList>
    </citation>
    <scope>NUCLEOTIDE SEQUENCE [LARGE SCALE GENOMIC DNA]</scope>
    <source>
        <strain evidence="3">IBRC-M 10908</strain>
    </source>
</reference>
<protein>
    <submittedName>
        <fullName evidence="2">RlpA-like double-psi beta-barrel domain-containing protein</fullName>
    </submittedName>
</protein>
<sequence>MSAAMAVTGLSAMVFAFYDEPDSWNAEQGREQDSDAVYEGATTASWFHDEQTATGEPMRAGLFASPSWPLGTEVRVCNDDGECVDGFIGDRGPGVPSSEGVMLDLDPETMETLEGVEAGRIPVTYEVLEWGSGPGEPGEPRPYEV</sequence>
<evidence type="ECO:0000259" key="1">
    <source>
        <dbReference type="Pfam" id="PF03330"/>
    </source>
</evidence>
<dbReference type="InterPro" id="IPR009009">
    <property type="entry name" value="RlpA-like_DPBB"/>
</dbReference>
<dbReference type="SUPFAM" id="SSF50685">
    <property type="entry name" value="Barwin-like endoglucanases"/>
    <property type="match status" value="1"/>
</dbReference>
<comment type="caution">
    <text evidence="2">The sequence shown here is derived from an EMBL/GenBank/DDBJ whole genome shotgun (WGS) entry which is preliminary data.</text>
</comment>
<organism evidence="2 3">
    <name type="scientific">Salininema proteolyticum</name>
    <dbReference type="NCBI Taxonomy" id="1607685"/>
    <lineage>
        <taxon>Bacteria</taxon>
        <taxon>Bacillati</taxon>
        <taxon>Actinomycetota</taxon>
        <taxon>Actinomycetes</taxon>
        <taxon>Glycomycetales</taxon>
        <taxon>Glycomycetaceae</taxon>
        <taxon>Salininema</taxon>
    </lineage>
</organism>
<keyword evidence="3" id="KW-1185">Reference proteome</keyword>